<gene>
    <name evidence="1" type="ORF">RHS03_00838</name>
</gene>
<evidence type="ECO:0000313" key="1">
    <source>
        <dbReference type="EMBL" id="KAF8713362.1"/>
    </source>
</evidence>
<evidence type="ECO:0000313" key="2">
    <source>
        <dbReference type="Proteomes" id="UP000602905"/>
    </source>
</evidence>
<dbReference type="AlphaFoldDB" id="A0A8H7I393"/>
<protein>
    <submittedName>
        <fullName evidence="1">Uncharacterized protein</fullName>
    </submittedName>
</protein>
<proteinExistence type="predicted"/>
<accession>A0A8H7I393</accession>
<organism evidence="1 2">
    <name type="scientific">Rhizoctonia solani</name>
    <dbReference type="NCBI Taxonomy" id="456999"/>
    <lineage>
        <taxon>Eukaryota</taxon>
        <taxon>Fungi</taxon>
        <taxon>Dikarya</taxon>
        <taxon>Basidiomycota</taxon>
        <taxon>Agaricomycotina</taxon>
        <taxon>Agaricomycetes</taxon>
        <taxon>Cantharellales</taxon>
        <taxon>Ceratobasidiaceae</taxon>
        <taxon>Rhizoctonia</taxon>
    </lineage>
</organism>
<reference evidence="1" key="1">
    <citation type="submission" date="2020-09" db="EMBL/GenBank/DDBJ databases">
        <title>Comparative genome analyses of four rice-infecting Rhizoctonia solani isolates reveal extensive enrichment of homogalacturonan modification genes.</title>
        <authorList>
            <person name="Lee D.-Y."/>
            <person name="Jeon J."/>
            <person name="Kim K.-T."/>
            <person name="Cheong K."/>
            <person name="Song H."/>
            <person name="Choi G."/>
            <person name="Ko J."/>
            <person name="Opiyo S.O."/>
            <person name="Zuo S."/>
            <person name="Madhav S."/>
            <person name="Lee Y.-H."/>
            <person name="Wang G.-L."/>
        </authorList>
    </citation>
    <scope>NUCLEOTIDE SEQUENCE</scope>
    <source>
        <strain evidence="1">AG1-IA WGL</strain>
    </source>
</reference>
<name>A0A8H7I393_9AGAM</name>
<dbReference type="Proteomes" id="UP000602905">
    <property type="component" value="Unassembled WGS sequence"/>
</dbReference>
<sequence length="80" mass="8933">MIPFRKVHATDKESKDEDGFLELGLPSEVKSEIRFRLGQLVLRPPSSILGPEVTTVQNELVPTEILMSRMALQSHEAMSA</sequence>
<comment type="caution">
    <text evidence="1">The sequence shown here is derived from an EMBL/GenBank/DDBJ whole genome shotgun (WGS) entry which is preliminary data.</text>
</comment>
<feature type="non-terminal residue" evidence="1">
    <location>
        <position position="1"/>
    </location>
</feature>
<dbReference type="EMBL" id="JACYCD010000023">
    <property type="protein sequence ID" value="KAF8713362.1"/>
    <property type="molecule type" value="Genomic_DNA"/>
</dbReference>